<proteinExistence type="predicted"/>
<gene>
    <name evidence="2" type="ORF">E2C01_036586</name>
</gene>
<evidence type="ECO:0000313" key="2">
    <source>
        <dbReference type="EMBL" id="MPC42951.1"/>
    </source>
</evidence>
<feature type="compositionally biased region" description="Polar residues" evidence="1">
    <location>
        <begin position="29"/>
        <end position="51"/>
    </location>
</feature>
<dbReference type="Proteomes" id="UP000324222">
    <property type="component" value="Unassembled WGS sequence"/>
</dbReference>
<feature type="compositionally biased region" description="Polar residues" evidence="1">
    <location>
        <begin position="58"/>
        <end position="72"/>
    </location>
</feature>
<sequence>MTFDVDVPNRNPIQFNPFLAAHSLAAARYTSTASKDSSEHPQGTKGQSSDLQSEERNNTQTPSVASWSNRKR</sequence>
<evidence type="ECO:0000256" key="1">
    <source>
        <dbReference type="SAM" id="MobiDB-lite"/>
    </source>
</evidence>
<accession>A0A5B7F725</accession>
<comment type="caution">
    <text evidence="2">The sequence shown here is derived from an EMBL/GenBank/DDBJ whole genome shotgun (WGS) entry which is preliminary data.</text>
</comment>
<organism evidence="2 3">
    <name type="scientific">Portunus trituberculatus</name>
    <name type="common">Swimming crab</name>
    <name type="synonym">Neptunus trituberculatus</name>
    <dbReference type="NCBI Taxonomy" id="210409"/>
    <lineage>
        <taxon>Eukaryota</taxon>
        <taxon>Metazoa</taxon>
        <taxon>Ecdysozoa</taxon>
        <taxon>Arthropoda</taxon>
        <taxon>Crustacea</taxon>
        <taxon>Multicrustacea</taxon>
        <taxon>Malacostraca</taxon>
        <taxon>Eumalacostraca</taxon>
        <taxon>Eucarida</taxon>
        <taxon>Decapoda</taxon>
        <taxon>Pleocyemata</taxon>
        <taxon>Brachyura</taxon>
        <taxon>Eubrachyura</taxon>
        <taxon>Portunoidea</taxon>
        <taxon>Portunidae</taxon>
        <taxon>Portuninae</taxon>
        <taxon>Portunus</taxon>
    </lineage>
</organism>
<dbReference type="AlphaFoldDB" id="A0A5B7F725"/>
<name>A0A5B7F725_PORTR</name>
<evidence type="ECO:0000313" key="3">
    <source>
        <dbReference type="Proteomes" id="UP000324222"/>
    </source>
</evidence>
<feature type="region of interest" description="Disordered" evidence="1">
    <location>
        <begin position="28"/>
        <end position="72"/>
    </location>
</feature>
<keyword evidence="3" id="KW-1185">Reference proteome</keyword>
<dbReference type="EMBL" id="VSRR010005623">
    <property type="protein sequence ID" value="MPC42951.1"/>
    <property type="molecule type" value="Genomic_DNA"/>
</dbReference>
<protein>
    <submittedName>
        <fullName evidence="2">Uncharacterized protein</fullName>
    </submittedName>
</protein>
<reference evidence="2 3" key="1">
    <citation type="submission" date="2019-05" db="EMBL/GenBank/DDBJ databases">
        <title>Another draft genome of Portunus trituberculatus and its Hox gene families provides insights of decapod evolution.</title>
        <authorList>
            <person name="Jeong J.-H."/>
            <person name="Song I."/>
            <person name="Kim S."/>
            <person name="Choi T."/>
            <person name="Kim D."/>
            <person name="Ryu S."/>
            <person name="Kim W."/>
        </authorList>
    </citation>
    <scope>NUCLEOTIDE SEQUENCE [LARGE SCALE GENOMIC DNA]</scope>
    <source>
        <tissue evidence="2">Muscle</tissue>
    </source>
</reference>